<name>A0A1I0D9E4_9GAMM</name>
<keyword evidence="1" id="KW-0472">Membrane</keyword>
<accession>A0A1I0D9E4</accession>
<feature type="transmembrane region" description="Helical" evidence="1">
    <location>
        <begin position="77"/>
        <end position="98"/>
    </location>
</feature>
<keyword evidence="3" id="KW-1185">Reference proteome</keyword>
<gene>
    <name evidence="2" type="ORF">SAMN02583745_01904</name>
</gene>
<feature type="transmembrane region" description="Helical" evidence="1">
    <location>
        <begin position="12"/>
        <end position="34"/>
    </location>
</feature>
<evidence type="ECO:0000313" key="2">
    <source>
        <dbReference type="EMBL" id="SET28691.1"/>
    </source>
</evidence>
<dbReference type="STRING" id="1123402.SAMN02583745_01904"/>
<dbReference type="InterPro" id="IPR008473">
    <property type="entry name" value="Phage_holin_3_7"/>
</dbReference>
<organism evidence="2 3">
    <name type="scientific">Thorsellia anophelis DSM 18579</name>
    <dbReference type="NCBI Taxonomy" id="1123402"/>
    <lineage>
        <taxon>Bacteria</taxon>
        <taxon>Pseudomonadati</taxon>
        <taxon>Pseudomonadota</taxon>
        <taxon>Gammaproteobacteria</taxon>
        <taxon>Enterobacterales</taxon>
        <taxon>Thorselliaceae</taxon>
        <taxon>Thorsellia</taxon>
    </lineage>
</organism>
<keyword evidence="1" id="KW-0812">Transmembrane</keyword>
<keyword evidence="1" id="KW-1133">Transmembrane helix</keyword>
<dbReference type="EMBL" id="FOHV01000014">
    <property type="protein sequence ID" value="SET28691.1"/>
    <property type="molecule type" value="Genomic_DNA"/>
</dbReference>
<protein>
    <submittedName>
        <fullName evidence="2">3TM holin, Phage_holin_3</fullName>
    </submittedName>
</protein>
<sequence length="108" mass="12511">MSNYIHELITTYNWMTLSNLVICLINFLMMFAFHRPVENKPNYAKSLLASLMMFWMGFISFRIITLTYDGNIDLGELGLNATLLIFIVIERGNVYKALKAMTSTFLKK</sequence>
<feature type="transmembrane region" description="Helical" evidence="1">
    <location>
        <begin position="46"/>
        <end position="65"/>
    </location>
</feature>
<evidence type="ECO:0000256" key="1">
    <source>
        <dbReference type="SAM" id="Phobius"/>
    </source>
</evidence>
<dbReference type="AlphaFoldDB" id="A0A1I0D9E4"/>
<evidence type="ECO:0000313" key="3">
    <source>
        <dbReference type="Proteomes" id="UP000242642"/>
    </source>
</evidence>
<dbReference type="Pfam" id="PF05449">
    <property type="entry name" value="Phage_holin_3_7"/>
    <property type="match status" value="1"/>
</dbReference>
<reference evidence="3" key="1">
    <citation type="submission" date="2016-10" db="EMBL/GenBank/DDBJ databases">
        <authorList>
            <person name="Varghese N."/>
            <person name="Submissions S."/>
        </authorList>
    </citation>
    <scope>NUCLEOTIDE SEQUENCE [LARGE SCALE GENOMIC DNA]</scope>
    <source>
        <strain evidence="3">DSM 18579</strain>
    </source>
</reference>
<dbReference type="Proteomes" id="UP000242642">
    <property type="component" value="Unassembled WGS sequence"/>
</dbReference>
<proteinExistence type="predicted"/>
<dbReference type="RefSeq" id="WP_177168634.1">
    <property type="nucleotide sequence ID" value="NZ_FOHV01000014.1"/>
</dbReference>